<gene>
    <name evidence="1" type="ORF">GBAR_LOCUS22136</name>
</gene>
<sequence length="85" mass="9406">MSTSFNNSGNYTCVARSSVFDDVMSRLALVLIQVPIGSPVGITSTSMTSTTLTDLEENVEYNISFRTCTSVVTVLWKEQMKMRLT</sequence>
<protein>
    <submittedName>
        <fullName evidence="1">Uncharacterized protein</fullName>
    </submittedName>
</protein>
<dbReference type="Proteomes" id="UP001174909">
    <property type="component" value="Unassembled WGS sequence"/>
</dbReference>
<evidence type="ECO:0000313" key="2">
    <source>
        <dbReference type="Proteomes" id="UP001174909"/>
    </source>
</evidence>
<accession>A0AA35T2E1</accession>
<comment type="caution">
    <text evidence="1">The sequence shown here is derived from an EMBL/GenBank/DDBJ whole genome shotgun (WGS) entry which is preliminary data.</text>
</comment>
<name>A0AA35T2E1_GEOBA</name>
<organism evidence="1 2">
    <name type="scientific">Geodia barretti</name>
    <name type="common">Barrett's horny sponge</name>
    <dbReference type="NCBI Taxonomy" id="519541"/>
    <lineage>
        <taxon>Eukaryota</taxon>
        <taxon>Metazoa</taxon>
        <taxon>Porifera</taxon>
        <taxon>Demospongiae</taxon>
        <taxon>Heteroscleromorpha</taxon>
        <taxon>Tetractinellida</taxon>
        <taxon>Astrophorina</taxon>
        <taxon>Geodiidae</taxon>
        <taxon>Geodia</taxon>
    </lineage>
</organism>
<keyword evidence="2" id="KW-1185">Reference proteome</keyword>
<dbReference type="AlphaFoldDB" id="A0AA35T2E1"/>
<reference evidence="1" key="1">
    <citation type="submission" date="2023-03" db="EMBL/GenBank/DDBJ databases">
        <authorList>
            <person name="Steffen K."/>
            <person name="Cardenas P."/>
        </authorList>
    </citation>
    <scope>NUCLEOTIDE SEQUENCE</scope>
</reference>
<evidence type="ECO:0000313" key="1">
    <source>
        <dbReference type="EMBL" id="CAI8039723.1"/>
    </source>
</evidence>
<dbReference type="EMBL" id="CASHTH010003060">
    <property type="protein sequence ID" value="CAI8039723.1"/>
    <property type="molecule type" value="Genomic_DNA"/>
</dbReference>
<proteinExistence type="predicted"/>